<comment type="caution">
    <text evidence="1">The sequence shown here is derived from an EMBL/GenBank/DDBJ whole genome shotgun (WGS) entry which is preliminary data.</text>
</comment>
<evidence type="ECO:0000313" key="1">
    <source>
        <dbReference type="EMBL" id="CAI6375672.1"/>
    </source>
</evidence>
<dbReference type="EMBL" id="CARXXK010001361">
    <property type="protein sequence ID" value="CAI6375672.1"/>
    <property type="molecule type" value="Genomic_DNA"/>
</dbReference>
<keyword evidence="2" id="KW-1185">Reference proteome</keyword>
<accession>A0AAV0Y7S8</accession>
<proteinExistence type="predicted"/>
<dbReference type="AlphaFoldDB" id="A0AAV0Y7S8"/>
<organism evidence="1 2">
    <name type="scientific">Macrosiphum euphorbiae</name>
    <name type="common">potato aphid</name>
    <dbReference type="NCBI Taxonomy" id="13131"/>
    <lineage>
        <taxon>Eukaryota</taxon>
        <taxon>Metazoa</taxon>
        <taxon>Ecdysozoa</taxon>
        <taxon>Arthropoda</taxon>
        <taxon>Hexapoda</taxon>
        <taxon>Insecta</taxon>
        <taxon>Pterygota</taxon>
        <taxon>Neoptera</taxon>
        <taxon>Paraneoptera</taxon>
        <taxon>Hemiptera</taxon>
        <taxon>Sternorrhyncha</taxon>
        <taxon>Aphidomorpha</taxon>
        <taxon>Aphidoidea</taxon>
        <taxon>Aphididae</taxon>
        <taxon>Macrosiphini</taxon>
        <taxon>Macrosiphum</taxon>
    </lineage>
</organism>
<dbReference type="Proteomes" id="UP001160148">
    <property type="component" value="Unassembled WGS sequence"/>
</dbReference>
<name>A0AAV0Y7S8_9HEMI</name>
<reference evidence="1 2" key="1">
    <citation type="submission" date="2023-01" db="EMBL/GenBank/DDBJ databases">
        <authorList>
            <person name="Whitehead M."/>
        </authorList>
    </citation>
    <scope>NUCLEOTIDE SEQUENCE [LARGE SCALE GENOMIC DNA]</scope>
</reference>
<evidence type="ECO:0008006" key="3">
    <source>
        <dbReference type="Google" id="ProtNLM"/>
    </source>
</evidence>
<sequence length="383" mass="43067">MRQTFGFGEKIASSSSIECNFNHIKHRVFKNDHLPVRVDTFLEQLTSYYSGDHLLIQGELNSDLCIENGRGVGDDKNNFNNNDSINDYYENAELNQEDYIDINNDSNMSHDIHSDNEKNMNDVYNNYNEEDDILLVDHRGLLLNDYTDGSSLKRNYEMLGNTKQYTTRRSSTNEITKISSGTNILHSEPQASSHQSNITLNTPCLMCRNGDLPTGVHKCFECGKPVHLFGCSVGIPNTEEGFGEYKICLECNKKKLILAESNATEMWCRKGKRKNSQTIRTSRSYLVQQPGFELLDLNKKGNIISVVLLKNGNGLNTKPILFPGLGKFVITNTCSVDSILSLLATSAADSPTFREYLVGTSTLNMTSNIALQMIKEKKKRNLS</sequence>
<evidence type="ECO:0000313" key="2">
    <source>
        <dbReference type="Proteomes" id="UP001160148"/>
    </source>
</evidence>
<gene>
    <name evidence="1" type="ORF">MEUPH1_LOCUS29135</name>
</gene>
<protein>
    <recommendedName>
        <fullName evidence="3">Zinc finger PHD-type domain-containing protein</fullName>
    </recommendedName>
</protein>